<protein>
    <submittedName>
        <fullName evidence="2">Uncharacterized protein</fullName>
    </submittedName>
</protein>
<evidence type="ECO:0000313" key="2">
    <source>
        <dbReference type="EMBL" id="PIY70971.1"/>
    </source>
</evidence>
<feature type="transmembrane region" description="Helical" evidence="1">
    <location>
        <begin position="52"/>
        <end position="79"/>
    </location>
</feature>
<name>A0A2M7QG86_9BACT</name>
<evidence type="ECO:0000256" key="1">
    <source>
        <dbReference type="SAM" id="Phobius"/>
    </source>
</evidence>
<proteinExistence type="predicted"/>
<keyword evidence="1" id="KW-0472">Membrane</keyword>
<keyword evidence="1" id="KW-1133">Transmembrane helix</keyword>
<comment type="caution">
    <text evidence="2">The sequence shown here is derived from an EMBL/GenBank/DDBJ whole genome shotgun (WGS) entry which is preliminary data.</text>
</comment>
<sequence length="101" mass="11673">MIGFLILSLAVAFTIPFTSQMLISQINNSGIAYFLEAIVNDFHSFLNFWQEFILAILESLPIVGLLVFAVSLEAFIFTFRLFLREKNFKDQLGRQRFAFKI</sequence>
<dbReference type="EMBL" id="PFLH01000050">
    <property type="protein sequence ID" value="PIY70971.1"/>
    <property type="molecule type" value="Genomic_DNA"/>
</dbReference>
<accession>A0A2M7QG86</accession>
<reference evidence="3" key="1">
    <citation type="submission" date="2017-09" db="EMBL/GenBank/DDBJ databases">
        <title>Depth-based differentiation of microbial function through sediment-hosted aquifers and enrichment of novel symbionts in the deep terrestrial subsurface.</title>
        <authorList>
            <person name="Probst A.J."/>
            <person name="Ladd B."/>
            <person name="Jarett J.K."/>
            <person name="Geller-Mcgrath D.E."/>
            <person name="Sieber C.M.K."/>
            <person name="Emerson J.B."/>
            <person name="Anantharaman K."/>
            <person name="Thomas B.C."/>
            <person name="Malmstrom R."/>
            <person name="Stieglmeier M."/>
            <person name="Klingl A."/>
            <person name="Woyke T."/>
            <person name="Ryan C.M."/>
            <person name="Banfield J.F."/>
        </authorList>
    </citation>
    <scope>NUCLEOTIDE SEQUENCE [LARGE SCALE GENOMIC DNA]</scope>
</reference>
<keyword evidence="1" id="KW-0812">Transmembrane</keyword>
<gene>
    <name evidence="2" type="ORF">COY88_02825</name>
</gene>
<evidence type="ECO:0000313" key="3">
    <source>
        <dbReference type="Proteomes" id="UP000230344"/>
    </source>
</evidence>
<organism evidence="2 3">
    <name type="scientific">Candidatus Roizmanbacteria bacterium CG_4_10_14_0_8_um_filter_35_28</name>
    <dbReference type="NCBI Taxonomy" id="1974827"/>
    <lineage>
        <taxon>Bacteria</taxon>
        <taxon>Candidatus Roizmaniibacteriota</taxon>
    </lineage>
</organism>
<dbReference type="Proteomes" id="UP000230344">
    <property type="component" value="Unassembled WGS sequence"/>
</dbReference>
<dbReference type="AlphaFoldDB" id="A0A2M7QG86"/>